<feature type="region of interest" description="Disordered" evidence="2">
    <location>
        <begin position="634"/>
        <end position="690"/>
    </location>
</feature>
<feature type="compositionally biased region" description="Polar residues" evidence="2">
    <location>
        <begin position="715"/>
        <end position="730"/>
    </location>
</feature>
<feature type="coiled-coil region" evidence="1">
    <location>
        <begin position="516"/>
        <end position="568"/>
    </location>
</feature>
<feature type="compositionally biased region" description="Polar residues" evidence="2">
    <location>
        <begin position="213"/>
        <end position="236"/>
    </location>
</feature>
<accession>A0AAD3GZL6</accession>
<proteinExistence type="predicted"/>
<dbReference type="AlphaFoldDB" id="A0AAD3GZL6"/>
<protein>
    <recommendedName>
        <fullName evidence="6">Rho termination factor N-terminal domain-containing protein</fullName>
    </recommendedName>
</protein>
<dbReference type="Proteomes" id="UP001054902">
    <property type="component" value="Unassembled WGS sequence"/>
</dbReference>
<feature type="region of interest" description="Disordered" evidence="2">
    <location>
        <begin position="151"/>
        <end position="236"/>
    </location>
</feature>
<feature type="coiled-coil region" evidence="1">
    <location>
        <begin position="775"/>
        <end position="802"/>
    </location>
</feature>
<feature type="compositionally biased region" description="Basic residues" evidence="2">
    <location>
        <begin position="163"/>
        <end position="179"/>
    </location>
</feature>
<evidence type="ECO:0000256" key="2">
    <source>
        <dbReference type="SAM" id="MobiDB-lite"/>
    </source>
</evidence>
<keyword evidence="1" id="KW-0175">Coiled coil</keyword>
<gene>
    <name evidence="4" type="ORF">CTEN210_01641</name>
</gene>
<dbReference type="EMBL" id="BLLK01000020">
    <property type="protein sequence ID" value="GFH45167.1"/>
    <property type="molecule type" value="Genomic_DNA"/>
</dbReference>
<evidence type="ECO:0000256" key="3">
    <source>
        <dbReference type="SAM" id="SignalP"/>
    </source>
</evidence>
<evidence type="ECO:0008006" key="6">
    <source>
        <dbReference type="Google" id="ProtNLM"/>
    </source>
</evidence>
<feature type="region of interest" description="Disordered" evidence="2">
    <location>
        <begin position="98"/>
        <end position="118"/>
    </location>
</feature>
<reference evidence="4 5" key="1">
    <citation type="journal article" date="2021" name="Sci. Rep.">
        <title>The genome of the diatom Chaetoceros tenuissimus carries an ancient integrated fragment of an extant virus.</title>
        <authorList>
            <person name="Hongo Y."/>
            <person name="Kimura K."/>
            <person name="Takaki Y."/>
            <person name="Yoshida Y."/>
            <person name="Baba S."/>
            <person name="Kobayashi G."/>
            <person name="Nagasaki K."/>
            <person name="Hano T."/>
            <person name="Tomaru Y."/>
        </authorList>
    </citation>
    <scope>NUCLEOTIDE SEQUENCE [LARGE SCALE GENOMIC DNA]</scope>
    <source>
        <strain evidence="4 5">NIES-3715</strain>
    </source>
</reference>
<sequence>MNRYTIAFSLLISQLQDVSAFVPVSMQHQRFISTTVARPSTFMSYKDPSILSMEELQEIAERLGFETAESMSRKGLERIASSAKGSFEEYLGYVPGEEYEEEDDEEDEEEVAVPAAAATEEPKKRVFGAASYLEQIGSTAAEAVKEVIESNATAAETQPPAAPKKKKRVPPPKPLRRKSAWGSAAADRRKPVPIYMDLPEQAPPSGKPAGKQINKTKMSPSEMAASSQAQGINSSSYNAGDAARAAIRNSKHLKIEGKIEGANGYTPLPGSCLGANGVGNNDPSFSKKDALPETVQIQTVDPTQLQEPVSYEGTVTPAPEAAAAPAPTPTANVQGLNSSNYSPAAAAAAAVQNSSHLDIQGTIEAAPVSYEPLPGSCLGATGVGNNDPSFSKKDLLPQTVNIQAADPATMMVEEPGQPGVTMAQPAVVSAPANPYPQQPPVQQQQHYQQMHQEQPGVSLAQPYMQQQPQHMQQQPVQPLPQQQPTNIGNLGVEASAPVLPKNDTFDPVEKTQNAQLEAVLMSLKEERKKRQSLEDNILTLRANAMTKISTISSQLEQEKEKNRQLTEKITSGGDSALIQKQLETTTAKLDAVMDEFVEAKTTIAVLKAKLAAADSISEKAHNIDLTFDNFEDEVKASRKEDDNKSSRGSGTMSWGDEQPGDSKPKIEKLSKKAPNANVPESSTSSNKKPTFEGTIEQASMNFEPLPGSCLGSNGMGTNKAGNSIPFSNDPTPEIPDYPSSSKSGAPQWCNDEGDAVVTEDCSTTKSKKDMTAEEKENVRVLAELYKAEIKEAEMNAENALKRGDEDGARAALKKKMNSQKLLDTLLERNV</sequence>
<evidence type="ECO:0000313" key="5">
    <source>
        <dbReference type="Proteomes" id="UP001054902"/>
    </source>
</evidence>
<evidence type="ECO:0000313" key="4">
    <source>
        <dbReference type="EMBL" id="GFH45167.1"/>
    </source>
</evidence>
<keyword evidence="3" id="KW-0732">Signal</keyword>
<evidence type="ECO:0000256" key="1">
    <source>
        <dbReference type="SAM" id="Coils"/>
    </source>
</evidence>
<feature type="compositionally biased region" description="Acidic residues" evidence="2">
    <location>
        <begin position="98"/>
        <end position="111"/>
    </location>
</feature>
<feature type="compositionally biased region" description="Basic and acidic residues" evidence="2">
    <location>
        <begin position="660"/>
        <end position="670"/>
    </location>
</feature>
<feature type="compositionally biased region" description="Basic and acidic residues" evidence="2">
    <location>
        <begin position="634"/>
        <end position="645"/>
    </location>
</feature>
<keyword evidence="5" id="KW-1185">Reference proteome</keyword>
<feature type="region of interest" description="Disordered" evidence="2">
    <location>
        <begin position="702"/>
        <end position="731"/>
    </location>
</feature>
<organism evidence="4 5">
    <name type="scientific">Chaetoceros tenuissimus</name>
    <dbReference type="NCBI Taxonomy" id="426638"/>
    <lineage>
        <taxon>Eukaryota</taxon>
        <taxon>Sar</taxon>
        <taxon>Stramenopiles</taxon>
        <taxon>Ochrophyta</taxon>
        <taxon>Bacillariophyta</taxon>
        <taxon>Coscinodiscophyceae</taxon>
        <taxon>Chaetocerotophycidae</taxon>
        <taxon>Chaetocerotales</taxon>
        <taxon>Chaetocerotaceae</taxon>
        <taxon>Chaetoceros</taxon>
    </lineage>
</organism>
<comment type="caution">
    <text evidence="4">The sequence shown here is derived from an EMBL/GenBank/DDBJ whole genome shotgun (WGS) entry which is preliminary data.</text>
</comment>
<feature type="compositionally biased region" description="Polar residues" evidence="2">
    <location>
        <begin position="678"/>
        <end position="688"/>
    </location>
</feature>
<feature type="chain" id="PRO_5041914032" description="Rho termination factor N-terminal domain-containing protein" evidence="3">
    <location>
        <begin position="21"/>
        <end position="830"/>
    </location>
</feature>
<feature type="signal peptide" evidence="3">
    <location>
        <begin position="1"/>
        <end position="20"/>
    </location>
</feature>
<name>A0AAD3GZL6_9STRA</name>